<gene>
    <name evidence="2" type="ORF">V1286_004784</name>
</gene>
<accession>A0ABU8BFL2</accession>
<organism evidence="2 3">
    <name type="scientific">Bradyrhizobium algeriense</name>
    <dbReference type="NCBI Taxonomy" id="634784"/>
    <lineage>
        <taxon>Bacteria</taxon>
        <taxon>Pseudomonadati</taxon>
        <taxon>Pseudomonadota</taxon>
        <taxon>Alphaproteobacteria</taxon>
        <taxon>Hyphomicrobiales</taxon>
        <taxon>Nitrobacteraceae</taxon>
        <taxon>Bradyrhizobium</taxon>
    </lineage>
</organism>
<protein>
    <recommendedName>
        <fullName evidence="1">Ice-binding protein C-terminal domain-containing protein</fullName>
    </recommendedName>
</protein>
<dbReference type="Proteomes" id="UP001364224">
    <property type="component" value="Unassembled WGS sequence"/>
</dbReference>
<sequence>MTRITFLFNAAGRLKVMGLAMRFNFGLVAGLWLAFNLAPANAATLTEGFTFSDSSNTVIASGSFSYDSALAGVIGYSDLTAFSINVLGQSYDLSFVNSQLSNPDAYVYFGFDLGSKSFVPNAVNGYAGFYSTILAAGDDVSGFFVSPLPGQDDPANTGADGQIAKYGPFQTANASQVQVNAIPEPSTWAMMIAGLLGLAGIARIKRRRDSLQLDQAGS</sequence>
<evidence type="ECO:0000313" key="2">
    <source>
        <dbReference type="EMBL" id="MEH2557255.1"/>
    </source>
</evidence>
<dbReference type="EMBL" id="JAZHRV010000001">
    <property type="protein sequence ID" value="MEH2557255.1"/>
    <property type="molecule type" value="Genomic_DNA"/>
</dbReference>
<proteinExistence type="predicted"/>
<dbReference type="RefSeq" id="WP_334483212.1">
    <property type="nucleotide sequence ID" value="NZ_JAZHRV010000001.1"/>
</dbReference>
<dbReference type="InterPro" id="IPR013424">
    <property type="entry name" value="Ice-binding_C"/>
</dbReference>
<feature type="domain" description="Ice-binding protein C-terminal" evidence="1">
    <location>
        <begin position="181"/>
        <end position="207"/>
    </location>
</feature>
<evidence type="ECO:0000313" key="3">
    <source>
        <dbReference type="Proteomes" id="UP001364224"/>
    </source>
</evidence>
<dbReference type="Pfam" id="PF07589">
    <property type="entry name" value="PEP-CTERM"/>
    <property type="match status" value="1"/>
</dbReference>
<comment type="caution">
    <text evidence="2">The sequence shown here is derived from an EMBL/GenBank/DDBJ whole genome shotgun (WGS) entry which is preliminary data.</text>
</comment>
<name>A0ABU8BFL2_9BRAD</name>
<keyword evidence="3" id="KW-1185">Reference proteome</keyword>
<reference evidence="2 3" key="1">
    <citation type="submission" date="2024-02" db="EMBL/GenBank/DDBJ databases">
        <title>Adaptive strategies in a cosmopolitan and abundant soil bacterium.</title>
        <authorList>
            <person name="Carini P."/>
        </authorList>
    </citation>
    <scope>NUCLEOTIDE SEQUENCE [LARGE SCALE GENOMIC DNA]</scope>
    <source>
        <strain evidence="2 3">AZCC 1608</strain>
    </source>
</reference>
<evidence type="ECO:0000259" key="1">
    <source>
        <dbReference type="Pfam" id="PF07589"/>
    </source>
</evidence>
<dbReference type="NCBIfam" id="TIGR02595">
    <property type="entry name" value="PEP_CTERM"/>
    <property type="match status" value="1"/>
</dbReference>